<dbReference type="EMBL" id="JBFTWV010000141">
    <property type="protein sequence ID" value="KAL2785541.1"/>
    <property type="molecule type" value="Genomic_DNA"/>
</dbReference>
<evidence type="ECO:0000259" key="1">
    <source>
        <dbReference type="Pfam" id="PF20150"/>
    </source>
</evidence>
<accession>A0ABR4FQK8</accession>
<evidence type="ECO:0000313" key="2">
    <source>
        <dbReference type="EMBL" id="KAL2785541.1"/>
    </source>
</evidence>
<name>A0ABR4FQK8_9EURO</name>
<gene>
    <name evidence="2" type="ORF">BJX66DRAFT_314525</name>
</gene>
<reference evidence="2 3" key="1">
    <citation type="submission" date="2024-07" db="EMBL/GenBank/DDBJ databases">
        <title>Section-level genome sequencing and comparative genomics of Aspergillus sections Usti and Cavernicolus.</title>
        <authorList>
            <consortium name="Lawrence Berkeley National Laboratory"/>
            <person name="Nybo J.L."/>
            <person name="Vesth T.C."/>
            <person name="Theobald S."/>
            <person name="Frisvad J.C."/>
            <person name="Larsen T.O."/>
            <person name="Kjaerboelling I."/>
            <person name="Rothschild-Mancinelli K."/>
            <person name="Lyhne E.K."/>
            <person name="Kogle M.E."/>
            <person name="Barry K."/>
            <person name="Clum A."/>
            <person name="Na H."/>
            <person name="Ledsgaard L."/>
            <person name="Lin J."/>
            <person name="Lipzen A."/>
            <person name="Kuo A."/>
            <person name="Riley R."/>
            <person name="Mondo S."/>
            <person name="Labutti K."/>
            <person name="Haridas S."/>
            <person name="Pangalinan J."/>
            <person name="Salamov A.A."/>
            <person name="Simmons B.A."/>
            <person name="Magnuson J.K."/>
            <person name="Chen J."/>
            <person name="Drula E."/>
            <person name="Henrissat B."/>
            <person name="Wiebenga A."/>
            <person name="Lubbers R.J."/>
            <person name="Gomes A.C."/>
            <person name="Makela M.R."/>
            <person name="Stajich J."/>
            <person name="Grigoriev I.V."/>
            <person name="Mortensen U.H."/>
            <person name="De Vries R.P."/>
            <person name="Baker S.E."/>
            <person name="Andersen M.R."/>
        </authorList>
    </citation>
    <scope>NUCLEOTIDE SEQUENCE [LARGE SCALE GENOMIC DNA]</scope>
    <source>
        <strain evidence="2 3">CBS 209.92</strain>
    </source>
</reference>
<evidence type="ECO:0000313" key="3">
    <source>
        <dbReference type="Proteomes" id="UP001610563"/>
    </source>
</evidence>
<dbReference type="Pfam" id="PF20150">
    <property type="entry name" value="2EXR"/>
    <property type="match status" value="1"/>
</dbReference>
<dbReference type="PANTHER" id="PTHR35910:SF1">
    <property type="entry name" value="2EXR DOMAIN-CONTAINING PROTEIN"/>
    <property type="match status" value="1"/>
</dbReference>
<comment type="caution">
    <text evidence="2">The sequence shown here is derived from an EMBL/GenBank/DDBJ whole genome shotgun (WGS) entry which is preliminary data.</text>
</comment>
<dbReference type="InterPro" id="IPR045518">
    <property type="entry name" value="2EXR"/>
</dbReference>
<dbReference type="PANTHER" id="PTHR35910">
    <property type="entry name" value="2EXR DOMAIN-CONTAINING PROTEIN"/>
    <property type="match status" value="1"/>
</dbReference>
<protein>
    <recommendedName>
        <fullName evidence="1">2EXR domain-containing protein</fullName>
    </recommendedName>
</protein>
<feature type="domain" description="2EXR" evidence="1">
    <location>
        <begin position="8"/>
        <end position="88"/>
    </location>
</feature>
<sequence>MTTTVTQFHLFLKLPTEIRCMIWCQCLPQRVVELDYPRDDIIWDDDLPCRANSKISIANNAPPLISRVCHEARAVAFRKGYIQPLPDHSNPDLMDFTRYMCDRPWRSPQRDLIHLNWEPWVDIEWESYSWGDPVCCLMWYAARTRSDQASIVMGLLQVFAGHQDPDRRHRQDRWSRSELAELMRERKSWSVVILPLIVIHARPRATGGLFGLLADAPVQLVAVDDQARLDRFMGLDQAAPDVTISPRFTPEELALAMEALRDTVRAVFGSEGNAPIMQPAIMFRLCTKMCNRSACTS</sequence>
<organism evidence="2 3">
    <name type="scientific">Aspergillus keveii</name>
    <dbReference type="NCBI Taxonomy" id="714993"/>
    <lineage>
        <taxon>Eukaryota</taxon>
        <taxon>Fungi</taxon>
        <taxon>Dikarya</taxon>
        <taxon>Ascomycota</taxon>
        <taxon>Pezizomycotina</taxon>
        <taxon>Eurotiomycetes</taxon>
        <taxon>Eurotiomycetidae</taxon>
        <taxon>Eurotiales</taxon>
        <taxon>Aspergillaceae</taxon>
        <taxon>Aspergillus</taxon>
        <taxon>Aspergillus subgen. Nidulantes</taxon>
    </lineage>
</organism>
<keyword evidence="3" id="KW-1185">Reference proteome</keyword>
<proteinExistence type="predicted"/>
<dbReference type="Proteomes" id="UP001610563">
    <property type="component" value="Unassembled WGS sequence"/>
</dbReference>